<keyword evidence="7" id="KW-0067">ATP-binding</keyword>
<dbReference type="InterPro" id="IPR011527">
    <property type="entry name" value="ABC1_TM_dom"/>
</dbReference>
<dbReference type="InterPro" id="IPR039421">
    <property type="entry name" value="Type_1_exporter"/>
</dbReference>
<name>A0ABV2AMC4_9EUKA</name>
<evidence type="ECO:0000256" key="5">
    <source>
        <dbReference type="SAM" id="Phobius"/>
    </source>
</evidence>
<protein>
    <submittedName>
        <fullName evidence="7">ATP-binding cassette permease mdl1</fullName>
    </submittedName>
</protein>
<gene>
    <name evidence="7" type="primary">MDL1</name>
    <name evidence="7" type="ORF">MHBO_002445</name>
</gene>
<reference evidence="7 8" key="1">
    <citation type="journal article" date="2024" name="BMC Biol.">
        <title>Comparative genomics of Ascetosporea gives new insight into the evolutionary basis for animal parasitism in Rhizaria.</title>
        <authorList>
            <person name="Hiltunen Thoren M."/>
            <person name="Onut-Brannstrom I."/>
            <person name="Alfjorden A."/>
            <person name="Peckova H."/>
            <person name="Swords F."/>
            <person name="Hooper C."/>
            <person name="Holzer A.S."/>
            <person name="Bass D."/>
            <person name="Burki F."/>
        </authorList>
    </citation>
    <scope>NUCLEOTIDE SEQUENCE [LARGE SCALE GENOMIC DNA]</scope>
    <source>
        <strain evidence="7">20-A016</strain>
    </source>
</reference>
<dbReference type="EMBL" id="JBDODL010000879">
    <property type="protein sequence ID" value="MES1920811.1"/>
    <property type="molecule type" value="Genomic_DNA"/>
</dbReference>
<dbReference type="InterPro" id="IPR003439">
    <property type="entry name" value="ABC_transporter-like_ATP-bd"/>
</dbReference>
<dbReference type="CDD" id="cd18573">
    <property type="entry name" value="ABC_6TM_ABCB10_like"/>
    <property type="match status" value="1"/>
</dbReference>
<dbReference type="InterPro" id="IPR017871">
    <property type="entry name" value="ABC_transporter-like_CS"/>
</dbReference>
<evidence type="ECO:0000256" key="3">
    <source>
        <dbReference type="ARBA" id="ARBA00022989"/>
    </source>
</evidence>
<dbReference type="SUPFAM" id="SSF90123">
    <property type="entry name" value="ABC transporter transmembrane region"/>
    <property type="match status" value="1"/>
</dbReference>
<keyword evidence="2 5" id="KW-0812">Transmembrane</keyword>
<feature type="non-terminal residue" evidence="7">
    <location>
        <position position="544"/>
    </location>
</feature>
<evidence type="ECO:0000259" key="6">
    <source>
        <dbReference type="PROSITE" id="PS50929"/>
    </source>
</evidence>
<dbReference type="Pfam" id="PF00005">
    <property type="entry name" value="ABC_tran"/>
    <property type="match status" value="1"/>
</dbReference>
<dbReference type="GO" id="GO:0005524">
    <property type="term" value="F:ATP binding"/>
    <property type="evidence" value="ECO:0007669"/>
    <property type="project" value="UniProtKB-KW"/>
</dbReference>
<feature type="transmembrane region" description="Helical" evidence="5">
    <location>
        <begin position="272"/>
        <end position="292"/>
    </location>
</feature>
<dbReference type="Proteomes" id="UP001439008">
    <property type="component" value="Unassembled WGS sequence"/>
</dbReference>
<feature type="transmembrane region" description="Helical" evidence="5">
    <location>
        <begin position="192"/>
        <end position="209"/>
    </location>
</feature>
<sequence length="544" mass="60816">FFRRKTFFANGRRVFARIDHGRLFCTKQKHKQVNFEGVLKILKPHSGLLCIAFAGLGVSAAVTMALPAAFGYVIDNIEKKHSSEKRYKIFAGLGVMFLFGGLGVLTRIFFFNLASEKIIFSLRKKIMSNVLKKKIEFFENVRSGDIVTRLNSDVVIMGKSFAGENLSSGARKLVTLFGSFVLMIYISPKLTAATLVIPPLIFASSRIYGRLVKRITKLIQKELGNSTSIADESISNIQTVKIFNRQKFENEKYKEAIERVFKASKKAITNSSIYSSAVNVVGNSVLLSILVYGSHLCTIGEITVGTLTSFLFYSLYVGISGMGLVRCYTDFMRGIGASTRVFELINGEDLRRTSLRPENPFKEKPFDITFEKIKFSYPSRMDNVILNRIDLNFSHGKKYAIIGESGSGKSTIISLIIRFYRPLEGRILFGDKDINSLPASTSRNSVGVVTQTLQFFSGTVLENLCYGIDGECQSFKEMNEKYNAPVKVIEAAKTANAHYFIKLLPEQYHTKIGTNNALFSGGEKQRIAFARALLCDPPVFLFDE</sequence>
<comment type="subcellular location">
    <subcellularLocation>
        <location evidence="1">Membrane</location>
        <topology evidence="1">Multi-pass membrane protein</topology>
    </subcellularLocation>
</comment>
<dbReference type="SUPFAM" id="SSF52540">
    <property type="entry name" value="P-loop containing nucleoside triphosphate hydrolases"/>
    <property type="match status" value="1"/>
</dbReference>
<keyword evidence="7" id="KW-0547">Nucleotide-binding</keyword>
<proteinExistence type="predicted"/>
<evidence type="ECO:0000256" key="4">
    <source>
        <dbReference type="ARBA" id="ARBA00023136"/>
    </source>
</evidence>
<dbReference type="InterPro" id="IPR036640">
    <property type="entry name" value="ABC1_TM_sf"/>
</dbReference>
<dbReference type="InterPro" id="IPR027417">
    <property type="entry name" value="P-loop_NTPase"/>
</dbReference>
<feature type="transmembrane region" description="Helical" evidence="5">
    <location>
        <begin position="304"/>
        <end position="325"/>
    </location>
</feature>
<dbReference type="Gene3D" id="1.20.1560.10">
    <property type="entry name" value="ABC transporter type 1, transmembrane domain"/>
    <property type="match status" value="1"/>
</dbReference>
<feature type="transmembrane region" description="Helical" evidence="5">
    <location>
        <begin position="89"/>
        <end position="114"/>
    </location>
</feature>
<keyword evidence="8" id="KW-1185">Reference proteome</keyword>
<evidence type="ECO:0000313" key="8">
    <source>
        <dbReference type="Proteomes" id="UP001439008"/>
    </source>
</evidence>
<keyword evidence="3 5" id="KW-1133">Transmembrane helix</keyword>
<dbReference type="PROSITE" id="PS00211">
    <property type="entry name" value="ABC_TRANSPORTER_1"/>
    <property type="match status" value="1"/>
</dbReference>
<evidence type="ECO:0000256" key="1">
    <source>
        <dbReference type="ARBA" id="ARBA00004141"/>
    </source>
</evidence>
<organism evidence="7 8">
    <name type="scientific">Bonamia ostreae</name>
    <dbReference type="NCBI Taxonomy" id="126728"/>
    <lineage>
        <taxon>Eukaryota</taxon>
        <taxon>Sar</taxon>
        <taxon>Rhizaria</taxon>
        <taxon>Endomyxa</taxon>
        <taxon>Ascetosporea</taxon>
        <taxon>Haplosporida</taxon>
        <taxon>Bonamia</taxon>
    </lineage>
</organism>
<dbReference type="PANTHER" id="PTHR43394:SF1">
    <property type="entry name" value="ATP-BINDING CASSETTE SUB-FAMILY B MEMBER 10, MITOCHONDRIAL"/>
    <property type="match status" value="1"/>
</dbReference>
<accession>A0ABV2AMC4</accession>
<dbReference type="PROSITE" id="PS50929">
    <property type="entry name" value="ABC_TM1F"/>
    <property type="match status" value="1"/>
</dbReference>
<evidence type="ECO:0000313" key="7">
    <source>
        <dbReference type="EMBL" id="MES1920811.1"/>
    </source>
</evidence>
<dbReference type="Gene3D" id="3.40.50.300">
    <property type="entry name" value="P-loop containing nucleotide triphosphate hydrolases"/>
    <property type="match status" value="1"/>
</dbReference>
<evidence type="ECO:0000256" key="2">
    <source>
        <dbReference type="ARBA" id="ARBA00022692"/>
    </source>
</evidence>
<feature type="transmembrane region" description="Helical" evidence="5">
    <location>
        <begin position="48"/>
        <end position="74"/>
    </location>
</feature>
<dbReference type="Pfam" id="PF00664">
    <property type="entry name" value="ABC_membrane"/>
    <property type="match status" value="1"/>
</dbReference>
<feature type="domain" description="ABC transmembrane type-1" evidence="6">
    <location>
        <begin position="51"/>
        <end position="333"/>
    </location>
</feature>
<feature type="non-terminal residue" evidence="7">
    <location>
        <position position="1"/>
    </location>
</feature>
<keyword evidence="4 5" id="KW-0472">Membrane</keyword>
<comment type="caution">
    <text evidence="7">The sequence shown here is derived from an EMBL/GenBank/DDBJ whole genome shotgun (WGS) entry which is preliminary data.</text>
</comment>
<dbReference type="PANTHER" id="PTHR43394">
    <property type="entry name" value="ATP-DEPENDENT PERMEASE MDL1, MITOCHONDRIAL"/>
    <property type="match status" value="1"/>
</dbReference>